<organism evidence="19 20">
    <name type="scientific">Cutibacterium acnes</name>
    <name type="common">Propionibacterium acnes</name>
    <dbReference type="NCBI Taxonomy" id="1747"/>
    <lineage>
        <taxon>Bacteria</taxon>
        <taxon>Bacillati</taxon>
        <taxon>Actinomycetota</taxon>
        <taxon>Actinomycetes</taxon>
        <taxon>Propionibacteriales</taxon>
        <taxon>Propionibacteriaceae</taxon>
        <taxon>Cutibacterium</taxon>
    </lineage>
</organism>
<gene>
    <name evidence="19" type="ORF">APS60_04360</name>
    <name evidence="18" type="ORF">DXN06_03465</name>
</gene>
<evidence type="ECO:0000256" key="3">
    <source>
        <dbReference type="ARBA" id="ARBA00004496"/>
    </source>
</evidence>
<evidence type="ECO:0000256" key="13">
    <source>
        <dbReference type="ARBA" id="ARBA00050524"/>
    </source>
</evidence>
<keyword evidence="8" id="KW-0479">Metal-binding</keyword>
<evidence type="ECO:0000313" key="18">
    <source>
        <dbReference type="EMBL" id="AXM07943.1"/>
    </source>
</evidence>
<dbReference type="EC" id="3.1.26.12" evidence="14"/>
<feature type="compositionally biased region" description="Basic residues" evidence="16">
    <location>
        <begin position="226"/>
        <end position="237"/>
    </location>
</feature>
<dbReference type="Gene3D" id="2.40.50.140">
    <property type="entry name" value="Nucleic acid-binding proteins"/>
    <property type="match status" value="1"/>
</dbReference>
<evidence type="ECO:0000256" key="4">
    <source>
        <dbReference type="ARBA" id="ARBA00005522"/>
    </source>
</evidence>
<evidence type="ECO:0000256" key="14">
    <source>
        <dbReference type="ARBA" id="ARBA00066879"/>
    </source>
</evidence>
<dbReference type="PANTHER" id="PTHR30001:SF0">
    <property type="entry name" value="RIBONUCLEASE G"/>
    <property type="match status" value="1"/>
</dbReference>
<dbReference type="Proteomes" id="UP000223982">
    <property type="component" value="Unassembled WGS sequence"/>
</dbReference>
<dbReference type="SMART" id="SM00316">
    <property type="entry name" value="S1"/>
    <property type="match status" value="1"/>
</dbReference>
<dbReference type="EMBL" id="CP031442">
    <property type="protein sequence ID" value="AXM07943.1"/>
    <property type="molecule type" value="Genomic_DNA"/>
</dbReference>
<feature type="compositionally biased region" description="Basic and acidic residues" evidence="16">
    <location>
        <begin position="182"/>
        <end position="206"/>
    </location>
</feature>
<dbReference type="Pfam" id="PF10150">
    <property type="entry name" value="RNase_E_G"/>
    <property type="match status" value="1"/>
</dbReference>
<keyword evidence="12" id="KW-0694">RNA-binding</keyword>
<feature type="compositionally biased region" description="Acidic residues" evidence="16">
    <location>
        <begin position="207"/>
        <end position="222"/>
    </location>
</feature>
<dbReference type="Proteomes" id="UP000256621">
    <property type="component" value="Chromosome"/>
</dbReference>
<dbReference type="AlphaFoldDB" id="A0AA44U5B3"/>
<dbReference type="GO" id="GO:0005737">
    <property type="term" value="C:cytoplasm"/>
    <property type="evidence" value="ECO:0007669"/>
    <property type="project" value="UniProtKB-SubCell"/>
</dbReference>
<dbReference type="EMBL" id="LKVB01000004">
    <property type="protein sequence ID" value="PHJ27714.1"/>
    <property type="molecule type" value="Genomic_DNA"/>
</dbReference>
<evidence type="ECO:0000259" key="17">
    <source>
        <dbReference type="PROSITE" id="PS50126"/>
    </source>
</evidence>
<sequence length="803" mass="88613">MGRRRKATSTPHDVKTDVPKVVSLEPTPEEPESADTRTQEKPRRTRRGASETAPSTEAERGTSQRRRATRRRSSRSAEKIEGTTEATTATNKGDGADDDPINVALTEAKARARNHKVEGALANPFGFKEGEERSASDILDSLAAEIGGGEAAIPKRRRRRATRPSEAGSHSAETSGSTDKVAPVEEDKGEIKDRHSSDKKSEKSDYDTTDVVEETVADTEEDGQNRRRRRRGGRRRRRSEDTEDSASEDESSDSDDSQTSSDNDSESSSSDATHRRRRRRRRRGEDISGSDDDPSDVVIKVREPRSRQSVADEVTGIEGSTRVEAKKQRRREGRAAGRRRSAVITDAEFLARRESVDRKMIVRQSDDYSQLAVLEDGVLVEHYVDRASATSSIGNIYLGKVQNVLPSMEAAFIDIGRGRNAVLYAGEVDWAKYGKEGEDKRIEHVLKSGDQVLVQVTKDPVGAKGARLTSHISVPGRFVVYSPGGHLSGISRKLADSERKRLKKIVENNIPSDASVIVRTAAEGATEEDLVRDINRLKVQWEVIERKVSNSKAPLMLYTEPDLTVRIIRDLFTADFSELVIAGNGGPDDAYDTIKAYVDHVAPEMASRLIHWEHTDKDPFAEYRIDEQVAKALERKVYLPSGGSLVIDRTEAMTVIDVNTGKFTGSAGNLEATVTANNLEAAEEIVRQLRLRDIGGIIVIDFIDMVLPTNRELLVRRLTECLGRDRTRHQVAEVTSLGLVQMTRKKIGTGLAEAFTEQCEACGGRGYRRFDKPVDSQAPADGGERSKGRGRGHKGSSGKSHSK</sequence>
<keyword evidence="11" id="KW-0460">Magnesium</keyword>
<evidence type="ECO:0000256" key="8">
    <source>
        <dbReference type="ARBA" id="ARBA00022723"/>
    </source>
</evidence>
<comment type="catalytic activity">
    <reaction evidence="13">
        <text>Endonucleolytic cleavage of single-stranded RNA in A- and U-rich regions.</text>
        <dbReference type="EC" id="3.1.26.12"/>
    </reaction>
</comment>
<proteinExistence type="inferred from homology"/>
<dbReference type="SUPFAM" id="SSF50249">
    <property type="entry name" value="Nucleic acid-binding proteins"/>
    <property type="match status" value="1"/>
</dbReference>
<evidence type="ECO:0000256" key="1">
    <source>
        <dbReference type="ARBA" id="ARBA00001946"/>
    </source>
</evidence>
<feature type="compositionally biased region" description="Basic residues" evidence="16">
    <location>
        <begin position="63"/>
        <end position="74"/>
    </location>
</feature>
<dbReference type="InterPro" id="IPR019307">
    <property type="entry name" value="RNA-bd_AU-1/RNase_E/G"/>
</dbReference>
<feature type="region of interest" description="Disordered" evidence="16">
    <location>
        <begin position="1"/>
        <end position="313"/>
    </location>
</feature>
<evidence type="ECO:0000256" key="5">
    <source>
        <dbReference type="ARBA" id="ARBA00022490"/>
    </source>
</evidence>
<feature type="compositionally biased region" description="Acidic residues" evidence="16">
    <location>
        <begin position="241"/>
        <end position="256"/>
    </location>
</feature>
<keyword evidence="7" id="KW-0819">tRNA processing</keyword>
<dbReference type="InterPro" id="IPR004659">
    <property type="entry name" value="RNase_E/G"/>
</dbReference>
<dbReference type="CDD" id="cd04453">
    <property type="entry name" value="S1_RNase_E"/>
    <property type="match status" value="1"/>
</dbReference>
<dbReference type="PANTHER" id="PTHR30001">
    <property type="entry name" value="RIBONUCLEASE"/>
    <property type="match status" value="1"/>
</dbReference>
<keyword evidence="9" id="KW-0378">Hydrolase</keyword>
<reference evidence="18 21" key="2">
    <citation type="submission" date="2018-08" db="EMBL/GenBank/DDBJ databases">
        <title>Genome sequencing of Cutibacterium acnes KCOM 1315.</title>
        <authorList>
            <person name="Kook J.-K."/>
            <person name="Park S.-N."/>
            <person name="Lim Y.K."/>
        </authorList>
    </citation>
    <scope>NUCLEOTIDE SEQUENCE [LARGE SCALE GENOMIC DNA]</scope>
    <source>
        <strain evidence="18 21">KCOM 1315</strain>
    </source>
</reference>
<evidence type="ECO:0000256" key="15">
    <source>
        <dbReference type="ARBA" id="ARBA00072999"/>
    </source>
</evidence>
<evidence type="ECO:0000256" key="2">
    <source>
        <dbReference type="ARBA" id="ARBA00001947"/>
    </source>
</evidence>
<evidence type="ECO:0000313" key="20">
    <source>
        <dbReference type="Proteomes" id="UP000223982"/>
    </source>
</evidence>
<protein>
    <recommendedName>
        <fullName evidence="15">Ribonuclease E</fullName>
        <ecNumber evidence="14">3.1.26.12</ecNumber>
    </recommendedName>
</protein>
<dbReference type="KEGG" id="cacn:RN83_04670"/>
<evidence type="ECO:0000256" key="7">
    <source>
        <dbReference type="ARBA" id="ARBA00022694"/>
    </source>
</evidence>
<comment type="similarity">
    <text evidence="4">Belongs to the RNase E/G family.</text>
</comment>
<accession>A0AA44U5B3</accession>
<dbReference type="PROSITE" id="PS50126">
    <property type="entry name" value="S1"/>
    <property type="match status" value="1"/>
</dbReference>
<feature type="compositionally biased region" description="Basic residues" evidence="16">
    <location>
        <begin position="788"/>
        <end position="803"/>
    </location>
</feature>
<feature type="domain" description="S1 motif" evidence="17">
    <location>
        <begin position="394"/>
        <end position="471"/>
    </location>
</feature>
<comment type="subcellular location">
    <subcellularLocation>
        <location evidence="3">Cytoplasm</location>
    </subcellularLocation>
</comment>
<dbReference type="GO" id="GO:0006364">
    <property type="term" value="P:rRNA processing"/>
    <property type="evidence" value="ECO:0007669"/>
    <property type="project" value="TreeGrafter"/>
</dbReference>
<evidence type="ECO:0000256" key="10">
    <source>
        <dbReference type="ARBA" id="ARBA00022833"/>
    </source>
</evidence>
<dbReference type="GO" id="GO:0008033">
    <property type="term" value="P:tRNA processing"/>
    <property type="evidence" value="ECO:0007669"/>
    <property type="project" value="UniProtKB-KW"/>
</dbReference>
<dbReference type="GO" id="GO:0046872">
    <property type="term" value="F:metal ion binding"/>
    <property type="evidence" value="ECO:0007669"/>
    <property type="project" value="UniProtKB-KW"/>
</dbReference>
<feature type="region of interest" description="Disordered" evidence="16">
    <location>
        <begin position="766"/>
        <end position="803"/>
    </location>
</feature>
<evidence type="ECO:0000256" key="11">
    <source>
        <dbReference type="ARBA" id="ARBA00022842"/>
    </source>
</evidence>
<evidence type="ECO:0000313" key="21">
    <source>
        <dbReference type="Proteomes" id="UP000256621"/>
    </source>
</evidence>
<evidence type="ECO:0000256" key="16">
    <source>
        <dbReference type="SAM" id="MobiDB-lite"/>
    </source>
</evidence>
<evidence type="ECO:0000256" key="6">
    <source>
        <dbReference type="ARBA" id="ARBA00022664"/>
    </source>
</evidence>
<reference evidence="19 20" key="1">
    <citation type="submission" date="2017-02" db="EMBL/GenBank/DDBJ databases">
        <title>Prevalence of linear plasmids in Propionibacterium acnes isolates obtained from cancerous prostatic tissue.</title>
        <authorList>
            <person name="Davidsson S."/>
            <person name="Bruggemann H."/>
        </authorList>
    </citation>
    <scope>NUCLEOTIDE SEQUENCE [LARGE SCALE GENOMIC DNA]</scope>
    <source>
        <strain evidence="19 20">09-9</strain>
    </source>
</reference>
<dbReference type="GO" id="GO:0008995">
    <property type="term" value="F:ribonuclease E activity"/>
    <property type="evidence" value="ECO:0007669"/>
    <property type="project" value="UniProtKB-EC"/>
</dbReference>
<comment type="cofactor">
    <cofactor evidence="2">
        <name>Zn(2+)</name>
        <dbReference type="ChEBI" id="CHEBI:29105"/>
    </cofactor>
</comment>
<dbReference type="InterPro" id="IPR003029">
    <property type="entry name" value="S1_domain"/>
</dbReference>
<dbReference type="GO" id="GO:0006397">
    <property type="term" value="P:mRNA processing"/>
    <property type="evidence" value="ECO:0007669"/>
    <property type="project" value="UniProtKB-KW"/>
</dbReference>
<dbReference type="FunFam" id="2.40.50.140:FF:000066">
    <property type="entry name" value="Ribonuclease E"/>
    <property type="match status" value="1"/>
</dbReference>
<name>A0AA44U5B3_CUTAC</name>
<evidence type="ECO:0000256" key="12">
    <source>
        <dbReference type="ARBA" id="ARBA00022884"/>
    </source>
</evidence>
<dbReference type="InterPro" id="IPR012340">
    <property type="entry name" value="NA-bd_OB-fold"/>
</dbReference>
<dbReference type="GO" id="GO:0003723">
    <property type="term" value="F:RNA binding"/>
    <property type="evidence" value="ECO:0007669"/>
    <property type="project" value="UniProtKB-KW"/>
</dbReference>
<dbReference type="NCBIfam" id="TIGR00757">
    <property type="entry name" value="RNaseEG"/>
    <property type="match status" value="1"/>
</dbReference>
<keyword evidence="6" id="KW-0507">mRNA processing</keyword>
<feature type="compositionally biased region" description="Low complexity" evidence="16">
    <location>
        <begin position="257"/>
        <end position="271"/>
    </location>
</feature>
<keyword evidence="10" id="KW-0862">Zinc</keyword>
<evidence type="ECO:0000256" key="9">
    <source>
        <dbReference type="ARBA" id="ARBA00022801"/>
    </source>
</evidence>
<evidence type="ECO:0000313" key="19">
    <source>
        <dbReference type="EMBL" id="PHJ27714.1"/>
    </source>
</evidence>
<comment type="cofactor">
    <cofactor evidence="1">
        <name>Mg(2+)</name>
        <dbReference type="ChEBI" id="CHEBI:18420"/>
    </cofactor>
</comment>
<keyword evidence="5" id="KW-0963">Cytoplasm</keyword>